<evidence type="ECO:0000313" key="2">
    <source>
        <dbReference type="EMBL" id="VEL36593.1"/>
    </source>
</evidence>
<organism evidence="2 3">
    <name type="scientific">Protopolystoma xenopodis</name>
    <dbReference type="NCBI Taxonomy" id="117903"/>
    <lineage>
        <taxon>Eukaryota</taxon>
        <taxon>Metazoa</taxon>
        <taxon>Spiralia</taxon>
        <taxon>Lophotrochozoa</taxon>
        <taxon>Platyhelminthes</taxon>
        <taxon>Monogenea</taxon>
        <taxon>Polyopisthocotylea</taxon>
        <taxon>Polystomatidea</taxon>
        <taxon>Polystomatidae</taxon>
        <taxon>Protopolystoma</taxon>
    </lineage>
</organism>
<reference evidence="2" key="1">
    <citation type="submission" date="2018-11" db="EMBL/GenBank/DDBJ databases">
        <authorList>
            <consortium name="Pathogen Informatics"/>
        </authorList>
    </citation>
    <scope>NUCLEOTIDE SEQUENCE</scope>
</reference>
<comment type="caution">
    <text evidence="2">The sequence shown here is derived from an EMBL/GenBank/DDBJ whole genome shotgun (WGS) entry which is preliminary data.</text>
</comment>
<proteinExistence type="predicted"/>
<dbReference type="EMBL" id="CAAALY010252668">
    <property type="protein sequence ID" value="VEL36593.1"/>
    <property type="molecule type" value="Genomic_DNA"/>
</dbReference>
<evidence type="ECO:0000313" key="3">
    <source>
        <dbReference type="Proteomes" id="UP000784294"/>
    </source>
</evidence>
<accession>A0A3S5CP17</accession>
<keyword evidence="3" id="KW-1185">Reference proteome</keyword>
<protein>
    <submittedName>
        <fullName evidence="2">Uncharacterized protein</fullName>
    </submittedName>
</protein>
<sequence>MTHNLGLLCRQHAASDALMTTDGSAVTAARRTDISLAPVGGWIQNWGLRSQAQLCRSQCRRDIIRLHSACDCHTATCCSRYYWSGKGMAEKRGSSEVSPGKQGRRNRCV</sequence>
<dbReference type="Proteomes" id="UP000784294">
    <property type="component" value="Unassembled WGS sequence"/>
</dbReference>
<evidence type="ECO:0000256" key="1">
    <source>
        <dbReference type="SAM" id="MobiDB-lite"/>
    </source>
</evidence>
<name>A0A3S5CP17_9PLAT</name>
<gene>
    <name evidence="2" type="ORF">PXEA_LOCUS30033</name>
</gene>
<dbReference type="AlphaFoldDB" id="A0A3S5CP17"/>
<feature type="region of interest" description="Disordered" evidence="1">
    <location>
        <begin position="89"/>
        <end position="109"/>
    </location>
</feature>